<organism evidence="2 3">
    <name type="scientific">Mucilaginibacter gotjawali</name>
    <dbReference type="NCBI Taxonomy" id="1550579"/>
    <lineage>
        <taxon>Bacteria</taxon>
        <taxon>Pseudomonadati</taxon>
        <taxon>Bacteroidota</taxon>
        <taxon>Sphingobacteriia</taxon>
        <taxon>Sphingobacteriales</taxon>
        <taxon>Sphingobacteriaceae</taxon>
        <taxon>Mucilaginibacter</taxon>
    </lineage>
</organism>
<gene>
    <name evidence="2" type="ORF">MgSA37_00258</name>
</gene>
<reference evidence="2 3" key="1">
    <citation type="submission" date="2015-12" db="EMBL/GenBank/DDBJ databases">
        <title>Genome sequence of Mucilaginibacter gotjawali.</title>
        <authorList>
            <person name="Lee J.S."/>
            <person name="Lee K.C."/>
            <person name="Kim K.K."/>
            <person name="Lee B.W."/>
        </authorList>
    </citation>
    <scope>NUCLEOTIDE SEQUENCE [LARGE SCALE GENOMIC DNA]</scope>
    <source>
        <strain evidence="2 3">SA3-7</strain>
    </source>
</reference>
<dbReference type="EMBL" id="AP017313">
    <property type="protein sequence ID" value="BAU52108.1"/>
    <property type="molecule type" value="Genomic_DNA"/>
</dbReference>
<evidence type="ECO:0000313" key="2">
    <source>
        <dbReference type="EMBL" id="BAU52108.1"/>
    </source>
</evidence>
<keyword evidence="3" id="KW-1185">Reference proteome</keyword>
<dbReference type="KEGG" id="mgot:MgSA37_00258"/>
<protein>
    <recommendedName>
        <fullName evidence="1">DUF1835 domain-containing protein</fullName>
    </recommendedName>
</protein>
<dbReference type="AlphaFoldDB" id="A0A110B0C5"/>
<proteinExistence type="predicted"/>
<dbReference type="OrthoDB" id="127805at2"/>
<dbReference type="Proteomes" id="UP000218263">
    <property type="component" value="Chromosome"/>
</dbReference>
<feature type="domain" description="DUF1835" evidence="1">
    <location>
        <begin position="4"/>
        <end position="108"/>
    </location>
</feature>
<dbReference type="RefSeq" id="WP_096349466.1">
    <property type="nucleotide sequence ID" value="NZ_AP017313.1"/>
</dbReference>
<sequence>MSILHILNGDSTALGFEETGLEGDVLVWREVLSEGPLEENITSASFWKKRSEWICETFNDTPENYQQNVLDQLAKLDDSYDEINLWFEFDLHCQANLLGIMTYLKQKTDLSAPATYLICPNDYPGKDNFRGMGELNGEELVYLYDTIRMQLSEIDFVLAAEAWAAYTMRDAEKLQRFLNNTTFWGSLHLLKPALSAQLKRLVVNDKGLNYIEQKLLDIYNYGYKTWPEILSVFWEKEKIFGMGDMEINIYLQKLISKKLVVLN</sequence>
<name>A0A110B0C5_9SPHI</name>
<evidence type="ECO:0000313" key="3">
    <source>
        <dbReference type="Proteomes" id="UP000218263"/>
    </source>
</evidence>
<dbReference type="InterPro" id="IPR014973">
    <property type="entry name" value="DUF1835"/>
</dbReference>
<evidence type="ECO:0000259" key="1">
    <source>
        <dbReference type="Pfam" id="PF08874"/>
    </source>
</evidence>
<dbReference type="Pfam" id="PF08874">
    <property type="entry name" value="DUF1835"/>
    <property type="match status" value="1"/>
</dbReference>
<accession>A0A110B0C5</accession>